<dbReference type="Pfam" id="PF21151">
    <property type="entry name" value="CSN1_C"/>
    <property type="match status" value="1"/>
</dbReference>
<evidence type="ECO:0000313" key="10">
    <source>
        <dbReference type="Proteomes" id="UP000318571"/>
    </source>
</evidence>
<dbReference type="PANTHER" id="PTHR14145:SF2">
    <property type="entry name" value="COP9 SIGNALOSOME COMPLEX SUBUNIT 1"/>
    <property type="match status" value="1"/>
</dbReference>
<comment type="similarity">
    <text evidence="3">Belongs to the CSN1 family.</text>
</comment>
<dbReference type="STRING" id="6832.A0A553PQJ4"/>
<dbReference type="InterPro" id="IPR000717">
    <property type="entry name" value="PCI_dom"/>
</dbReference>
<feature type="domain" description="PCI" evidence="8">
    <location>
        <begin position="235"/>
        <end position="412"/>
    </location>
</feature>
<evidence type="ECO:0000256" key="3">
    <source>
        <dbReference type="ARBA" id="ARBA00008793"/>
    </source>
</evidence>
<comment type="subcellular location">
    <subcellularLocation>
        <location evidence="2">Cytoplasm</location>
    </subcellularLocation>
    <subcellularLocation>
        <location evidence="1">Nucleus</location>
    </subcellularLocation>
</comment>
<dbReference type="PANTHER" id="PTHR14145">
    <property type="entry name" value="26S PROTESOME SUBUNIT 6"/>
    <property type="match status" value="1"/>
</dbReference>
<evidence type="ECO:0000256" key="5">
    <source>
        <dbReference type="ARBA" id="ARBA00022790"/>
    </source>
</evidence>
<keyword evidence="6" id="KW-0539">Nucleus</keyword>
<evidence type="ECO:0000313" key="9">
    <source>
        <dbReference type="EMBL" id="TRY79936.1"/>
    </source>
</evidence>
<evidence type="ECO:0000256" key="7">
    <source>
        <dbReference type="SAM" id="MobiDB-lite"/>
    </source>
</evidence>
<dbReference type="GO" id="GO:0008180">
    <property type="term" value="C:COP9 signalosome"/>
    <property type="evidence" value="ECO:0007669"/>
    <property type="project" value="UniProtKB-KW"/>
</dbReference>
<feature type="region of interest" description="Disordered" evidence="7">
    <location>
        <begin position="1"/>
        <end position="45"/>
    </location>
</feature>
<dbReference type="SUPFAM" id="SSF46785">
    <property type="entry name" value="Winged helix' DNA-binding domain"/>
    <property type="match status" value="1"/>
</dbReference>
<evidence type="ECO:0000256" key="1">
    <source>
        <dbReference type="ARBA" id="ARBA00004123"/>
    </source>
</evidence>
<dbReference type="AlphaFoldDB" id="A0A553PQJ4"/>
<reference evidence="9 10" key="1">
    <citation type="journal article" date="2018" name="Nat. Ecol. Evol.">
        <title>Genomic signatures of mitonuclear coevolution across populations of Tigriopus californicus.</title>
        <authorList>
            <person name="Barreto F.S."/>
            <person name="Watson E.T."/>
            <person name="Lima T.G."/>
            <person name="Willett C.S."/>
            <person name="Edmands S."/>
            <person name="Li W."/>
            <person name="Burton R.S."/>
        </authorList>
    </citation>
    <scope>NUCLEOTIDE SEQUENCE [LARGE SCALE GENOMIC DNA]</scope>
    <source>
        <strain evidence="9 10">San Diego</strain>
    </source>
</reference>
<dbReference type="InterPro" id="IPR019585">
    <property type="entry name" value="Rpn7/CSN1"/>
</dbReference>
<organism evidence="9 10">
    <name type="scientific">Tigriopus californicus</name>
    <name type="common">Marine copepod</name>
    <dbReference type="NCBI Taxonomy" id="6832"/>
    <lineage>
        <taxon>Eukaryota</taxon>
        <taxon>Metazoa</taxon>
        <taxon>Ecdysozoa</taxon>
        <taxon>Arthropoda</taxon>
        <taxon>Crustacea</taxon>
        <taxon>Multicrustacea</taxon>
        <taxon>Hexanauplia</taxon>
        <taxon>Copepoda</taxon>
        <taxon>Harpacticoida</taxon>
        <taxon>Harpacticidae</taxon>
        <taxon>Tigriopus</taxon>
    </lineage>
</organism>
<name>A0A553PQJ4_TIGCA</name>
<gene>
    <name evidence="9" type="ORF">TCAL_02257</name>
</gene>
<keyword evidence="4" id="KW-0963">Cytoplasm</keyword>
<dbReference type="OMA" id="RGIDEQW"/>
<dbReference type="Pfam" id="PF01399">
    <property type="entry name" value="PCI"/>
    <property type="match status" value="1"/>
</dbReference>
<dbReference type="SMART" id="SM00088">
    <property type="entry name" value="PINT"/>
    <property type="match status" value="1"/>
</dbReference>
<evidence type="ECO:0000256" key="4">
    <source>
        <dbReference type="ARBA" id="ARBA00022490"/>
    </source>
</evidence>
<proteinExistence type="inferred from homology"/>
<accession>A0A553PQJ4</accession>
<dbReference type="InterPro" id="IPR045135">
    <property type="entry name" value="Rpn7_N"/>
</dbReference>
<evidence type="ECO:0000256" key="6">
    <source>
        <dbReference type="ARBA" id="ARBA00023242"/>
    </source>
</evidence>
<keyword evidence="5" id="KW-0736">Signalosome</keyword>
<sequence>MPLVPSVEPMQIDAEDGNENMGEFRTPQAQDPLAGGGGGGGAPQPPLAMVENPTLDLETYVQGYSGLARLSRLMFVAQHCPCLRLEALKLALQYVMSTYNTQMYAQIHRKLVEAHNALSGPGSDSGPNANLPDLAAGSSALEKIPPLDQVWMDQKAKKAALKLEKLDTDLKNYKSNSIKESIRRGHDDLGDHFLDCGDLSHALKCYSRARDYCTSGRHVIQMCLNVIKVSIYLRNWSHVISYVNKAMSTPEFSEGTMKGVDSASIATRLHCAYGLAELANAKMWERTERQVISSSSFKLFLELDPQLREIIFNFYESKYGKCLKLLEECKPNLMLDIYLAFHVSTLYTMIRNRGLVQYFSPFLCADLKLMASCFNTTLLDLEDELMTLILDGQIQARIDSHNKALYAQDVDQRNATFEKAIEMGQMYERRAQLLVFRSALLKNNVIVKTNSRSSNNEQGDPVVN</sequence>
<evidence type="ECO:0000256" key="2">
    <source>
        <dbReference type="ARBA" id="ARBA00004496"/>
    </source>
</evidence>
<comment type="caution">
    <text evidence="9">The sequence shown here is derived from an EMBL/GenBank/DDBJ whole genome shotgun (WGS) entry which is preliminary data.</text>
</comment>
<dbReference type="Proteomes" id="UP000318571">
    <property type="component" value="Chromosome 6"/>
</dbReference>
<keyword evidence="10" id="KW-1185">Reference proteome</keyword>
<dbReference type="InterPro" id="IPR048624">
    <property type="entry name" value="CSN1_C"/>
</dbReference>
<dbReference type="EMBL" id="VCGU01000002">
    <property type="protein sequence ID" value="TRY79936.1"/>
    <property type="molecule type" value="Genomic_DNA"/>
</dbReference>
<dbReference type="Pfam" id="PF10602">
    <property type="entry name" value="RPN7"/>
    <property type="match status" value="1"/>
</dbReference>
<dbReference type="InterPro" id="IPR036390">
    <property type="entry name" value="WH_DNA-bd_sf"/>
</dbReference>
<dbReference type="PROSITE" id="PS50250">
    <property type="entry name" value="PCI"/>
    <property type="match status" value="1"/>
</dbReference>
<evidence type="ECO:0000259" key="8">
    <source>
        <dbReference type="PROSITE" id="PS50250"/>
    </source>
</evidence>
<dbReference type="Gene3D" id="1.25.40.570">
    <property type="match status" value="2"/>
</dbReference>
<protein>
    <recommendedName>
        <fullName evidence="8">PCI domain-containing protein</fullName>
    </recommendedName>
</protein>
<dbReference type="GO" id="GO:0005737">
    <property type="term" value="C:cytoplasm"/>
    <property type="evidence" value="ECO:0007669"/>
    <property type="project" value="UniProtKB-SubCell"/>
</dbReference>